<evidence type="ECO:0000256" key="1">
    <source>
        <dbReference type="ARBA" id="ARBA00010638"/>
    </source>
</evidence>
<dbReference type="RefSeq" id="WP_076556396.1">
    <property type="nucleotide sequence ID" value="NZ_FTOC01000001.1"/>
</dbReference>
<dbReference type="GO" id="GO:0009396">
    <property type="term" value="P:folic acid-containing compound biosynthetic process"/>
    <property type="evidence" value="ECO:0007669"/>
    <property type="project" value="TreeGrafter"/>
</dbReference>
<dbReference type="Pfam" id="PF01812">
    <property type="entry name" value="5-FTHF_cyc-lig"/>
    <property type="match status" value="1"/>
</dbReference>
<evidence type="ECO:0000256" key="5">
    <source>
        <dbReference type="RuleBase" id="RU361279"/>
    </source>
</evidence>
<dbReference type="EC" id="6.3.3.2" evidence="5"/>
<dbReference type="GO" id="GO:0046872">
    <property type="term" value="F:metal ion binding"/>
    <property type="evidence" value="ECO:0007669"/>
    <property type="project" value="UniProtKB-KW"/>
</dbReference>
<feature type="binding site" evidence="4">
    <location>
        <position position="54"/>
    </location>
    <ligand>
        <name>substrate</name>
    </ligand>
</feature>
<dbReference type="GO" id="GO:0035999">
    <property type="term" value="P:tetrahydrofolate interconversion"/>
    <property type="evidence" value="ECO:0007669"/>
    <property type="project" value="TreeGrafter"/>
</dbReference>
<comment type="catalytic activity">
    <reaction evidence="5">
        <text>(6S)-5-formyl-5,6,7,8-tetrahydrofolate + ATP = (6R)-5,10-methenyltetrahydrofolate + ADP + phosphate</text>
        <dbReference type="Rhea" id="RHEA:10488"/>
        <dbReference type="ChEBI" id="CHEBI:30616"/>
        <dbReference type="ChEBI" id="CHEBI:43474"/>
        <dbReference type="ChEBI" id="CHEBI:57455"/>
        <dbReference type="ChEBI" id="CHEBI:57457"/>
        <dbReference type="ChEBI" id="CHEBI:456216"/>
        <dbReference type="EC" id="6.3.3.2"/>
    </reaction>
</comment>
<evidence type="ECO:0000313" key="6">
    <source>
        <dbReference type="EMBL" id="SIS36886.1"/>
    </source>
</evidence>
<dbReference type="InterPro" id="IPR024185">
    <property type="entry name" value="FTHF_cligase-like_sf"/>
</dbReference>
<dbReference type="Gene3D" id="3.40.50.10420">
    <property type="entry name" value="NagB/RpiA/CoA transferase-like"/>
    <property type="match status" value="1"/>
</dbReference>
<gene>
    <name evidence="6" type="ORF">SAMN05421687_101119</name>
</gene>
<comment type="similarity">
    <text evidence="1 5">Belongs to the 5-formyltetrahydrofolate cyclo-ligase family.</text>
</comment>
<dbReference type="GO" id="GO:0030272">
    <property type="term" value="F:5-formyltetrahydrofolate cyclo-ligase activity"/>
    <property type="evidence" value="ECO:0007669"/>
    <property type="project" value="UniProtKB-EC"/>
</dbReference>
<evidence type="ECO:0000256" key="2">
    <source>
        <dbReference type="ARBA" id="ARBA00022741"/>
    </source>
</evidence>
<dbReference type="OrthoDB" id="9801938at2"/>
<feature type="binding site" evidence="4">
    <location>
        <begin position="3"/>
        <end position="7"/>
    </location>
    <ligand>
        <name>ATP</name>
        <dbReference type="ChEBI" id="CHEBI:30616"/>
    </ligand>
</feature>
<dbReference type="NCBIfam" id="TIGR02727">
    <property type="entry name" value="MTHFS_bact"/>
    <property type="match status" value="1"/>
</dbReference>
<sequence>MDKKILRDKTKRYLEDLQEEERQNVEFVQLEKVLSSKEWAEAETIAITVSKFPEWSTKYYVEKAWKEGKKVAIPKVSPSLKDMDFYLVRSYDQLIPGYSGIMEPDTSTCSIIHKIDIDLLFVPGLLFNYQGYRIGFGGGFYDRYLAGFHGTTVSITSEAQLKRKLPLEEHDIPVQVIITENRIIRVHEEE</sequence>
<evidence type="ECO:0000256" key="4">
    <source>
        <dbReference type="PIRSR" id="PIRSR006806-1"/>
    </source>
</evidence>
<keyword evidence="5" id="KW-0479">Metal-binding</keyword>
<dbReference type="GO" id="GO:0005524">
    <property type="term" value="F:ATP binding"/>
    <property type="evidence" value="ECO:0007669"/>
    <property type="project" value="UniProtKB-KW"/>
</dbReference>
<keyword evidence="6" id="KW-0436">Ligase</keyword>
<keyword evidence="3 4" id="KW-0067">ATP-binding</keyword>
<evidence type="ECO:0000313" key="7">
    <source>
        <dbReference type="Proteomes" id="UP000187608"/>
    </source>
</evidence>
<name>A0A1N7IIR3_9BACI</name>
<organism evidence="6 7">
    <name type="scientific">Salimicrobium flavidum</name>
    <dbReference type="NCBI Taxonomy" id="570947"/>
    <lineage>
        <taxon>Bacteria</taxon>
        <taxon>Bacillati</taxon>
        <taxon>Bacillota</taxon>
        <taxon>Bacilli</taxon>
        <taxon>Bacillales</taxon>
        <taxon>Bacillaceae</taxon>
        <taxon>Salimicrobium</taxon>
    </lineage>
</organism>
<proteinExistence type="inferred from homology"/>
<dbReference type="Proteomes" id="UP000187608">
    <property type="component" value="Unassembled WGS sequence"/>
</dbReference>
<feature type="binding site" evidence="4">
    <location>
        <position position="49"/>
    </location>
    <ligand>
        <name>substrate</name>
    </ligand>
</feature>
<protein>
    <recommendedName>
        <fullName evidence="5">5-formyltetrahydrofolate cyclo-ligase</fullName>
        <ecNumber evidence="5">6.3.3.2</ecNumber>
    </recommendedName>
</protein>
<dbReference type="PANTHER" id="PTHR23407:SF1">
    <property type="entry name" value="5-FORMYLTETRAHYDROFOLATE CYCLO-LIGASE"/>
    <property type="match status" value="1"/>
</dbReference>
<keyword evidence="7" id="KW-1185">Reference proteome</keyword>
<dbReference type="PIRSF" id="PIRSF006806">
    <property type="entry name" value="FTHF_cligase"/>
    <property type="match status" value="1"/>
</dbReference>
<feature type="binding site" evidence="4">
    <location>
        <begin position="133"/>
        <end position="141"/>
    </location>
    <ligand>
        <name>ATP</name>
        <dbReference type="ChEBI" id="CHEBI:30616"/>
    </ligand>
</feature>
<dbReference type="AlphaFoldDB" id="A0A1N7IIR3"/>
<keyword evidence="5" id="KW-0460">Magnesium</keyword>
<dbReference type="SUPFAM" id="SSF100950">
    <property type="entry name" value="NagB/RpiA/CoA transferase-like"/>
    <property type="match status" value="1"/>
</dbReference>
<keyword evidence="2 4" id="KW-0547">Nucleotide-binding</keyword>
<dbReference type="STRING" id="570947.SAMN05421687_101119"/>
<reference evidence="7" key="1">
    <citation type="submission" date="2017-01" db="EMBL/GenBank/DDBJ databases">
        <authorList>
            <person name="Varghese N."/>
            <person name="Submissions S."/>
        </authorList>
    </citation>
    <scope>NUCLEOTIDE SEQUENCE [LARGE SCALE GENOMIC DNA]</scope>
    <source>
        <strain evidence="7">DSM 23127</strain>
    </source>
</reference>
<dbReference type="EMBL" id="FTOC01000001">
    <property type="protein sequence ID" value="SIS36886.1"/>
    <property type="molecule type" value="Genomic_DNA"/>
</dbReference>
<comment type="cofactor">
    <cofactor evidence="5">
        <name>Mg(2+)</name>
        <dbReference type="ChEBI" id="CHEBI:18420"/>
    </cofactor>
</comment>
<dbReference type="PANTHER" id="PTHR23407">
    <property type="entry name" value="ATPASE INHIBITOR/5-FORMYLTETRAHYDROFOLATE CYCLO-LIGASE"/>
    <property type="match status" value="1"/>
</dbReference>
<dbReference type="InterPro" id="IPR002698">
    <property type="entry name" value="FTHF_cligase"/>
</dbReference>
<dbReference type="InterPro" id="IPR037171">
    <property type="entry name" value="NagB/RpiA_transferase-like"/>
</dbReference>
<accession>A0A1N7IIR3</accession>
<evidence type="ECO:0000256" key="3">
    <source>
        <dbReference type="ARBA" id="ARBA00022840"/>
    </source>
</evidence>